<dbReference type="AlphaFoldDB" id="F3G0M4"/>
<keyword evidence="1" id="KW-0670">Pyruvate</keyword>
<reference evidence="1 2" key="1">
    <citation type="journal article" date="2011" name="PLoS Pathog.">
        <title>Dynamic evolution of pathogenicity revealed by sequencing and comparative genomics of 19 Pseudomonas syringae isolates.</title>
        <authorList>
            <person name="Baltrus D.A."/>
            <person name="Nishimura M.T."/>
            <person name="Romanchuk A."/>
            <person name="Chang J.H."/>
            <person name="Mukhtar M.S."/>
            <person name="Cherkis K."/>
            <person name="Roach J."/>
            <person name="Grant S.R."/>
            <person name="Jones C.D."/>
            <person name="Dangl J.L."/>
        </authorList>
    </citation>
    <scope>NUCLEOTIDE SEQUENCE [LARGE SCALE GENOMIC DNA]</scope>
    <source>
        <strain evidence="2">M301072PT</strain>
    </source>
</reference>
<comment type="caution">
    <text evidence="1">The sequence shown here is derived from an EMBL/GenBank/DDBJ whole genome shotgun (WGS) entry which is preliminary data.</text>
</comment>
<feature type="non-terminal residue" evidence="1">
    <location>
        <position position="1"/>
    </location>
</feature>
<dbReference type="EMBL" id="AEAH01004327">
    <property type="protein sequence ID" value="EGH36016.1"/>
    <property type="molecule type" value="Genomic_DNA"/>
</dbReference>
<proteinExistence type="predicted"/>
<evidence type="ECO:0000313" key="2">
    <source>
        <dbReference type="Proteomes" id="UP000004471"/>
    </source>
</evidence>
<protein>
    <submittedName>
        <fullName evidence="1">Pyruvate carboxylase subunit B</fullName>
        <ecNumber evidence="1">6.4.1.1</ecNumber>
    </submittedName>
</protein>
<gene>
    <name evidence="1" type="ORF">PSYJA_45966</name>
</gene>
<sequence>ETYRVDITGVGVKAEGKRHFYLTIDGMPEDAGFLRA</sequence>
<name>F3G0M4_PSESX</name>
<dbReference type="EC" id="6.4.1.1" evidence="1"/>
<keyword evidence="1" id="KW-0436">Ligase</keyword>
<dbReference type="GO" id="GO:0004736">
    <property type="term" value="F:pyruvate carboxylase activity"/>
    <property type="evidence" value="ECO:0007669"/>
    <property type="project" value="UniProtKB-EC"/>
</dbReference>
<evidence type="ECO:0000313" key="1">
    <source>
        <dbReference type="EMBL" id="EGH36016.1"/>
    </source>
</evidence>
<feature type="non-terminal residue" evidence="1">
    <location>
        <position position="36"/>
    </location>
</feature>
<accession>F3G0M4</accession>
<dbReference type="Proteomes" id="UP000004471">
    <property type="component" value="Unassembled WGS sequence"/>
</dbReference>
<organism evidence="1 2">
    <name type="scientific">Pseudomonas syringae pv. japonica str. M301072</name>
    <dbReference type="NCBI Taxonomy" id="629262"/>
    <lineage>
        <taxon>Bacteria</taxon>
        <taxon>Pseudomonadati</taxon>
        <taxon>Pseudomonadota</taxon>
        <taxon>Gammaproteobacteria</taxon>
        <taxon>Pseudomonadales</taxon>
        <taxon>Pseudomonadaceae</taxon>
        <taxon>Pseudomonas</taxon>
        <taxon>Pseudomonas syringae</taxon>
    </lineage>
</organism>